<reference evidence="2 3" key="1">
    <citation type="submission" date="2018-11" db="EMBL/GenBank/DDBJ databases">
        <title>Genomes From Bacteria Associated with the Canine Oral Cavity: a Test Case for Automated Genome-Based Taxonomic Assignment.</title>
        <authorList>
            <person name="Coil D.A."/>
            <person name="Jospin G."/>
            <person name="Darling A.E."/>
            <person name="Wallis C."/>
            <person name="Davis I.J."/>
            <person name="Harris S."/>
            <person name="Eisen J.A."/>
            <person name="Holcombe L.J."/>
            <person name="O'Flynn C."/>
        </authorList>
    </citation>
    <scope>NUCLEOTIDE SEQUENCE [LARGE SCALE GENOMIC DNA]</scope>
    <source>
        <strain evidence="2 3">COT-280</strain>
    </source>
</reference>
<proteinExistence type="predicted"/>
<evidence type="ECO:0000313" key="2">
    <source>
        <dbReference type="EMBL" id="RRD91209.1"/>
    </source>
</evidence>
<gene>
    <name evidence="2" type="ORF">EII21_02120</name>
</gene>
<dbReference type="Proteomes" id="UP000269923">
    <property type="component" value="Unassembled WGS sequence"/>
</dbReference>
<organism evidence="2 3">
    <name type="scientific">Conchiformibius steedae</name>
    <dbReference type="NCBI Taxonomy" id="153493"/>
    <lineage>
        <taxon>Bacteria</taxon>
        <taxon>Pseudomonadati</taxon>
        <taxon>Pseudomonadota</taxon>
        <taxon>Betaproteobacteria</taxon>
        <taxon>Neisseriales</taxon>
        <taxon>Neisseriaceae</taxon>
        <taxon>Conchiformibius</taxon>
    </lineage>
</organism>
<keyword evidence="1" id="KW-0732">Signal</keyword>
<dbReference type="EMBL" id="RQYC01000002">
    <property type="protein sequence ID" value="RRD91209.1"/>
    <property type="molecule type" value="Genomic_DNA"/>
</dbReference>
<accession>A0A3P2A717</accession>
<evidence type="ECO:0000313" key="3">
    <source>
        <dbReference type="Proteomes" id="UP000269923"/>
    </source>
</evidence>
<name>A0A3P2A717_9NEIS</name>
<sequence>MFTKLSLCAVLTALMFAPIAAQAQKPADAEKSVEHQTFLKGFNQLSDAEKMLMRTMMVNFADKQIQQQVANNPALKDFFQSIHFVLQQENTIAYQMELQDDVVNVIQHNNGQAADTFAQMFTKMIENNMCQKTQHLHTLKTLGFSHFAVQLTHQGKTLRQSRHALPDCATPAQQTND</sequence>
<dbReference type="RefSeq" id="WP_124794011.1">
    <property type="nucleotide sequence ID" value="NZ_RQYC01000002.1"/>
</dbReference>
<dbReference type="AlphaFoldDB" id="A0A3P2A717"/>
<feature type="chain" id="PRO_5018155020" evidence="1">
    <location>
        <begin position="24"/>
        <end position="177"/>
    </location>
</feature>
<protein>
    <submittedName>
        <fullName evidence="2">Uncharacterized protein</fullName>
    </submittedName>
</protein>
<comment type="caution">
    <text evidence="2">The sequence shown here is derived from an EMBL/GenBank/DDBJ whole genome shotgun (WGS) entry which is preliminary data.</text>
</comment>
<evidence type="ECO:0000256" key="1">
    <source>
        <dbReference type="SAM" id="SignalP"/>
    </source>
</evidence>
<keyword evidence="3" id="KW-1185">Reference proteome</keyword>
<feature type="signal peptide" evidence="1">
    <location>
        <begin position="1"/>
        <end position="23"/>
    </location>
</feature>
<dbReference type="STRING" id="1121352.GCA_000620925_00264"/>